<protein>
    <submittedName>
        <fullName evidence="1">Uncharacterized protein</fullName>
    </submittedName>
</protein>
<dbReference type="Proteomes" id="UP001152622">
    <property type="component" value="Chromosome 13"/>
</dbReference>
<dbReference type="AlphaFoldDB" id="A0A9Q1IKS6"/>
<sequence>MPPFQSHLWDTESLSERSLASVTETKSWAIPLLPLTAVKSEAADVTAMDPRPKVLLGKQGQEAGSFHRLTPGTNVTSPKSPHFLILGKDMNWWPEEDQNQFNTVSLVALYSLGP</sequence>
<accession>A0A9Q1IKS6</accession>
<gene>
    <name evidence="1" type="ORF">SKAU_G00306010</name>
</gene>
<evidence type="ECO:0000313" key="1">
    <source>
        <dbReference type="EMBL" id="KAJ8343272.1"/>
    </source>
</evidence>
<evidence type="ECO:0000313" key="2">
    <source>
        <dbReference type="Proteomes" id="UP001152622"/>
    </source>
</evidence>
<reference evidence="1" key="1">
    <citation type="journal article" date="2023" name="Science">
        <title>Genome structures resolve the early diversification of teleost fishes.</title>
        <authorList>
            <person name="Parey E."/>
            <person name="Louis A."/>
            <person name="Montfort J."/>
            <person name="Bouchez O."/>
            <person name="Roques C."/>
            <person name="Iampietro C."/>
            <person name="Lluch J."/>
            <person name="Castinel A."/>
            <person name="Donnadieu C."/>
            <person name="Desvignes T."/>
            <person name="Floi Bucao C."/>
            <person name="Jouanno E."/>
            <person name="Wen M."/>
            <person name="Mejri S."/>
            <person name="Dirks R."/>
            <person name="Jansen H."/>
            <person name="Henkel C."/>
            <person name="Chen W.J."/>
            <person name="Zahm M."/>
            <person name="Cabau C."/>
            <person name="Klopp C."/>
            <person name="Thompson A.W."/>
            <person name="Robinson-Rechavi M."/>
            <person name="Braasch I."/>
            <person name="Lecointre G."/>
            <person name="Bobe J."/>
            <person name="Postlethwait J.H."/>
            <person name="Berthelot C."/>
            <person name="Roest Crollius H."/>
            <person name="Guiguen Y."/>
        </authorList>
    </citation>
    <scope>NUCLEOTIDE SEQUENCE</scope>
    <source>
        <strain evidence="1">WJC10195</strain>
    </source>
</reference>
<organism evidence="1 2">
    <name type="scientific">Synaphobranchus kaupii</name>
    <name type="common">Kaup's arrowtooth eel</name>
    <dbReference type="NCBI Taxonomy" id="118154"/>
    <lineage>
        <taxon>Eukaryota</taxon>
        <taxon>Metazoa</taxon>
        <taxon>Chordata</taxon>
        <taxon>Craniata</taxon>
        <taxon>Vertebrata</taxon>
        <taxon>Euteleostomi</taxon>
        <taxon>Actinopterygii</taxon>
        <taxon>Neopterygii</taxon>
        <taxon>Teleostei</taxon>
        <taxon>Anguilliformes</taxon>
        <taxon>Synaphobranchidae</taxon>
        <taxon>Synaphobranchus</taxon>
    </lineage>
</organism>
<proteinExistence type="predicted"/>
<name>A0A9Q1IKS6_SYNKA</name>
<comment type="caution">
    <text evidence="1">The sequence shown here is derived from an EMBL/GenBank/DDBJ whole genome shotgun (WGS) entry which is preliminary data.</text>
</comment>
<keyword evidence="2" id="KW-1185">Reference proteome</keyword>
<dbReference type="EMBL" id="JAINUF010000013">
    <property type="protein sequence ID" value="KAJ8343272.1"/>
    <property type="molecule type" value="Genomic_DNA"/>
</dbReference>